<dbReference type="InterPro" id="IPR027051">
    <property type="entry name" value="XdhC_Rossmann_dom"/>
</dbReference>
<dbReference type="InterPro" id="IPR052698">
    <property type="entry name" value="MoCofactor_Util/Proc"/>
</dbReference>
<organism evidence="3 4">
    <name type="scientific">Breoghania corrubedonensis</name>
    <dbReference type="NCBI Taxonomy" id="665038"/>
    <lineage>
        <taxon>Bacteria</taxon>
        <taxon>Pseudomonadati</taxon>
        <taxon>Pseudomonadota</taxon>
        <taxon>Alphaproteobacteria</taxon>
        <taxon>Hyphomicrobiales</taxon>
        <taxon>Stappiaceae</taxon>
        <taxon>Breoghania</taxon>
    </lineage>
</organism>
<evidence type="ECO:0000313" key="3">
    <source>
        <dbReference type="EMBL" id="PTW57584.1"/>
    </source>
</evidence>
<dbReference type="OrthoDB" id="5242066at2"/>
<dbReference type="Proteomes" id="UP000244081">
    <property type="component" value="Unassembled WGS sequence"/>
</dbReference>
<dbReference type="RefSeq" id="WP_107991464.1">
    <property type="nucleotide sequence ID" value="NZ_QAYG01000010.1"/>
</dbReference>
<comment type="caution">
    <text evidence="3">The sequence shown here is derived from an EMBL/GenBank/DDBJ whole genome shotgun (WGS) entry which is preliminary data.</text>
</comment>
<dbReference type="Gene3D" id="3.40.50.720">
    <property type="entry name" value="NAD(P)-binding Rossmann-like Domain"/>
    <property type="match status" value="1"/>
</dbReference>
<evidence type="ECO:0000259" key="1">
    <source>
        <dbReference type="Pfam" id="PF02625"/>
    </source>
</evidence>
<feature type="domain" description="XdhC Rossmann" evidence="2">
    <location>
        <begin position="130"/>
        <end position="262"/>
    </location>
</feature>
<dbReference type="AlphaFoldDB" id="A0A2T5V1E6"/>
<dbReference type="InterPro" id="IPR003777">
    <property type="entry name" value="XdhC_CoxI"/>
</dbReference>
<dbReference type="Pfam" id="PF13478">
    <property type="entry name" value="XdhC_C"/>
    <property type="match status" value="1"/>
</dbReference>
<evidence type="ECO:0000313" key="4">
    <source>
        <dbReference type="Proteomes" id="UP000244081"/>
    </source>
</evidence>
<dbReference type="Pfam" id="PF02625">
    <property type="entry name" value="XdhC_CoxI"/>
    <property type="match status" value="1"/>
</dbReference>
<name>A0A2T5V1E6_9HYPH</name>
<proteinExistence type="predicted"/>
<gene>
    <name evidence="3" type="ORF">C8N35_11063</name>
</gene>
<keyword evidence="4" id="KW-1185">Reference proteome</keyword>
<evidence type="ECO:0000259" key="2">
    <source>
        <dbReference type="Pfam" id="PF13478"/>
    </source>
</evidence>
<feature type="domain" description="XdhC- CoxI" evidence="1">
    <location>
        <begin position="19"/>
        <end position="83"/>
    </location>
</feature>
<dbReference type="PANTHER" id="PTHR30388">
    <property type="entry name" value="ALDEHYDE OXIDOREDUCTASE MOLYBDENUM COFACTOR ASSEMBLY PROTEIN"/>
    <property type="match status" value="1"/>
</dbReference>
<reference evidence="3 4" key="1">
    <citation type="submission" date="2018-04" db="EMBL/GenBank/DDBJ databases">
        <title>Genomic Encyclopedia of Archaeal and Bacterial Type Strains, Phase II (KMG-II): from individual species to whole genera.</title>
        <authorList>
            <person name="Goeker M."/>
        </authorList>
    </citation>
    <scope>NUCLEOTIDE SEQUENCE [LARGE SCALE GENOMIC DNA]</scope>
    <source>
        <strain evidence="3 4">DSM 23382</strain>
    </source>
</reference>
<sequence>MTASDTPADPIIDTINRLRSERASFALATVVRTVAATAAKAGAKAVILEDGTMLGWIGGGCAQGAVLRAVKRALGDGEPRLISVQPNEILSQEGVKAGETRDGVEYYRSHCPSRGTVDIFIEPMRPQPLLLVCGVTPVGCAVVDLGPRFGFDAALAASPRDLDTYEGLARRIAGFDDLPSGNVYAVVATQGRGDMDALKAVLSREIAHVAFVGSRAKAASLRDELAEAGIAPERIAGLSAPAGIDIGAITPEEIALSILAEIVQVRRAARRKHMAQTGVA</sequence>
<dbReference type="PANTHER" id="PTHR30388:SF6">
    <property type="entry name" value="XANTHINE DEHYDROGENASE SUBUNIT A-RELATED"/>
    <property type="match status" value="1"/>
</dbReference>
<accession>A0A2T5V1E6</accession>
<protein>
    <submittedName>
        <fullName evidence="3">Xanthine dehydrogenase accessory factor</fullName>
    </submittedName>
</protein>
<dbReference type="EMBL" id="QAYG01000010">
    <property type="protein sequence ID" value="PTW57584.1"/>
    <property type="molecule type" value="Genomic_DNA"/>
</dbReference>